<dbReference type="PROSITE" id="PS50977">
    <property type="entry name" value="HTH_TETR_2"/>
    <property type="match status" value="1"/>
</dbReference>
<dbReference type="InterPro" id="IPR001647">
    <property type="entry name" value="HTH_TetR"/>
</dbReference>
<dbReference type="Proteomes" id="UP001519363">
    <property type="component" value="Unassembled WGS sequence"/>
</dbReference>
<dbReference type="Pfam" id="PF00440">
    <property type="entry name" value="TetR_N"/>
    <property type="match status" value="1"/>
</dbReference>
<dbReference type="InterPro" id="IPR050109">
    <property type="entry name" value="HTH-type_TetR-like_transc_reg"/>
</dbReference>
<organism evidence="7 8">
    <name type="scientific">Crossiella equi</name>
    <dbReference type="NCBI Taxonomy" id="130796"/>
    <lineage>
        <taxon>Bacteria</taxon>
        <taxon>Bacillati</taxon>
        <taxon>Actinomycetota</taxon>
        <taxon>Actinomycetes</taxon>
        <taxon>Pseudonocardiales</taxon>
        <taxon>Pseudonocardiaceae</taxon>
        <taxon>Crossiella</taxon>
    </lineage>
</organism>
<evidence type="ECO:0000256" key="5">
    <source>
        <dbReference type="PROSITE-ProRule" id="PRU00335"/>
    </source>
</evidence>
<dbReference type="EMBL" id="JAGIOO010000001">
    <property type="protein sequence ID" value="MBP2471345.1"/>
    <property type="molecule type" value="Genomic_DNA"/>
</dbReference>
<name>A0ABS5A452_9PSEU</name>
<dbReference type="Pfam" id="PF13977">
    <property type="entry name" value="TetR_C_6"/>
    <property type="match status" value="1"/>
</dbReference>
<accession>A0ABS5A452</accession>
<dbReference type="PANTHER" id="PTHR30055">
    <property type="entry name" value="HTH-TYPE TRANSCRIPTIONAL REGULATOR RUTR"/>
    <property type="match status" value="1"/>
</dbReference>
<evidence type="ECO:0000256" key="4">
    <source>
        <dbReference type="ARBA" id="ARBA00023163"/>
    </source>
</evidence>
<dbReference type="PANTHER" id="PTHR30055:SF234">
    <property type="entry name" value="HTH-TYPE TRANSCRIPTIONAL REGULATOR BETI"/>
    <property type="match status" value="1"/>
</dbReference>
<dbReference type="RefSeq" id="WP_209706190.1">
    <property type="nucleotide sequence ID" value="NZ_JAGIOO010000001.1"/>
</dbReference>
<dbReference type="SUPFAM" id="SSF46689">
    <property type="entry name" value="Homeodomain-like"/>
    <property type="match status" value="1"/>
</dbReference>
<dbReference type="InterPro" id="IPR009057">
    <property type="entry name" value="Homeodomain-like_sf"/>
</dbReference>
<evidence type="ECO:0000256" key="3">
    <source>
        <dbReference type="ARBA" id="ARBA00023125"/>
    </source>
</evidence>
<keyword evidence="3 5" id="KW-0238">DNA-binding</keyword>
<protein>
    <submittedName>
        <fullName evidence="7">AcrR family transcriptional regulator</fullName>
    </submittedName>
</protein>
<keyword evidence="4" id="KW-0804">Transcription</keyword>
<evidence type="ECO:0000256" key="2">
    <source>
        <dbReference type="ARBA" id="ARBA00023015"/>
    </source>
</evidence>
<dbReference type="SUPFAM" id="SSF48498">
    <property type="entry name" value="Tetracyclin repressor-like, C-terminal domain"/>
    <property type="match status" value="1"/>
</dbReference>
<keyword evidence="1" id="KW-0678">Repressor</keyword>
<gene>
    <name evidence="7" type="ORF">JOF53_000217</name>
</gene>
<evidence type="ECO:0000256" key="1">
    <source>
        <dbReference type="ARBA" id="ARBA00022491"/>
    </source>
</evidence>
<evidence type="ECO:0000313" key="7">
    <source>
        <dbReference type="EMBL" id="MBP2471345.1"/>
    </source>
</evidence>
<dbReference type="InterPro" id="IPR036271">
    <property type="entry name" value="Tet_transcr_reg_TetR-rel_C_sf"/>
</dbReference>
<proteinExistence type="predicted"/>
<reference evidence="7 8" key="1">
    <citation type="submission" date="2021-03" db="EMBL/GenBank/DDBJ databases">
        <title>Sequencing the genomes of 1000 actinobacteria strains.</title>
        <authorList>
            <person name="Klenk H.-P."/>
        </authorList>
    </citation>
    <scope>NUCLEOTIDE SEQUENCE [LARGE SCALE GENOMIC DNA]</scope>
    <source>
        <strain evidence="7 8">DSM 44580</strain>
    </source>
</reference>
<dbReference type="InterPro" id="IPR039538">
    <property type="entry name" value="BetI_C"/>
</dbReference>
<comment type="caution">
    <text evidence="7">The sequence shown here is derived from an EMBL/GenBank/DDBJ whole genome shotgun (WGS) entry which is preliminary data.</text>
</comment>
<sequence>MPKRVDHEQRRAEIAEAVLRIASTRGIHAASMREVAAEAGVSLRLVQYYFHTKEELMVGSMAHLTTRMDARLRERIRAAGLPPTPRSVLYAALPGMIPTDEEMYRIQLTYVAFQGLMISDPTLATKHFGTGPNLLESYLASQIKLAQDNGEIPADHDPSLTATTLVALTGGLAVSVVAGQRDGESAQRVVLDYLDRLFTTS</sequence>
<evidence type="ECO:0000259" key="6">
    <source>
        <dbReference type="PROSITE" id="PS50977"/>
    </source>
</evidence>
<evidence type="ECO:0000313" key="8">
    <source>
        <dbReference type="Proteomes" id="UP001519363"/>
    </source>
</evidence>
<dbReference type="Gene3D" id="1.10.357.10">
    <property type="entry name" value="Tetracycline Repressor, domain 2"/>
    <property type="match status" value="1"/>
</dbReference>
<feature type="DNA-binding region" description="H-T-H motif" evidence="5">
    <location>
        <begin position="31"/>
        <end position="50"/>
    </location>
</feature>
<keyword evidence="8" id="KW-1185">Reference proteome</keyword>
<keyword evidence="2" id="KW-0805">Transcription regulation</keyword>
<feature type="domain" description="HTH tetR-type" evidence="6">
    <location>
        <begin position="8"/>
        <end position="68"/>
    </location>
</feature>